<dbReference type="InterPro" id="IPR036047">
    <property type="entry name" value="F-box-like_dom_sf"/>
</dbReference>
<dbReference type="PANTHER" id="PTHR46085:SF4">
    <property type="entry name" value="ADP-RIBOSYLATION FACTOR GTPASE-ACTIVATING PROTEIN AGD14-RELATED"/>
    <property type="match status" value="1"/>
</dbReference>
<dbReference type="EMBL" id="RDQH01000338">
    <property type="protein sequence ID" value="RXH81606.1"/>
    <property type="molecule type" value="Genomic_DNA"/>
</dbReference>
<dbReference type="InterPro" id="IPR001164">
    <property type="entry name" value="ArfGAP_dom"/>
</dbReference>
<comment type="caution">
    <text evidence="5">The sequence shown here is derived from an EMBL/GenBank/DDBJ whole genome shotgun (WGS) entry which is preliminary data.</text>
</comment>
<dbReference type="Gene3D" id="1.20.1280.50">
    <property type="match status" value="1"/>
</dbReference>
<feature type="region of interest" description="Disordered" evidence="2">
    <location>
        <begin position="247"/>
        <end position="292"/>
    </location>
</feature>
<evidence type="ECO:0000313" key="6">
    <source>
        <dbReference type="Proteomes" id="UP000290289"/>
    </source>
</evidence>
<evidence type="ECO:0000256" key="3">
    <source>
        <dbReference type="SAM" id="Phobius"/>
    </source>
</evidence>
<dbReference type="AlphaFoldDB" id="A0A498IDV5"/>
<dbReference type="STRING" id="3750.A0A498IDV5"/>
<gene>
    <name evidence="5" type="ORF">DVH24_035027</name>
</gene>
<dbReference type="SUPFAM" id="SSF57863">
    <property type="entry name" value="ArfGap/RecO-like zinc finger"/>
    <property type="match status" value="1"/>
</dbReference>
<keyword evidence="6" id="KW-1185">Reference proteome</keyword>
<feature type="domain" description="Arf-GAP" evidence="4">
    <location>
        <begin position="11"/>
        <end position="167"/>
    </location>
</feature>
<organism evidence="5 6">
    <name type="scientific">Malus domestica</name>
    <name type="common">Apple</name>
    <name type="synonym">Pyrus malus</name>
    <dbReference type="NCBI Taxonomy" id="3750"/>
    <lineage>
        <taxon>Eukaryota</taxon>
        <taxon>Viridiplantae</taxon>
        <taxon>Streptophyta</taxon>
        <taxon>Embryophyta</taxon>
        <taxon>Tracheophyta</taxon>
        <taxon>Spermatophyta</taxon>
        <taxon>Magnoliopsida</taxon>
        <taxon>eudicotyledons</taxon>
        <taxon>Gunneridae</taxon>
        <taxon>Pentapetalae</taxon>
        <taxon>rosids</taxon>
        <taxon>fabids</taxon>
        <taxon>Rosales</taxon>
        <taxon>Rosaceae</taxon>
        <taxon>Amygdaloideae</taxon>
        <taxon>Maleae</taxon>
        <taxon>Malus</taxon>
    </lineage>
</organism>
<name>A0A498IDV5_MALDO</name>
<keyword evidence="1" id="KW-0862">Zinc</keyword>
<dbReference type="Pfam" id="PF01412">
    <property type="entry name" value="ArfGap"/>
    <property type="match status" value="1"/>
</dbReference>
<proteinExistence type="predicted"/>
<dbReference type="Gene3D" id="1.10.220.150">
    <property type="entry name" value="Arf GTPase activating protein"/>
    <property type="match status" value="1"/>
</dbReference>
<dbReference type="CDD" id="cd08838">
    <property type="entry name" value="ArfGap_AGFG"/>
    <property type="match status" value="1"/>
</dbReference>
<dbReference type="PANTHER" id="PTHR46085">
    <property type="entry name" value="ARFGAP/RECO-RELATED"/>
    <property type="match status" value="1"/>
</dbReference>
<dbReference type="GO" id="GO:0005096">
    <property type="term" value="F:GTPase activator activity"/>
    <property type="evidence" value="ECO:0007669"/>
    <property type="project" value="InterPro"/>
</dbReference>
<dbReference type="Proteomes" id="UP000290289">
    <property type="component" value="Chromosome 12"/>
</dbReference>
<feature type="compositionally biased region" description="Basic and acidic residues" evidence="2">
    <location>
        <begin position="160"/>
        <end position="184"/>
    </location>
</feature>
<accession>A0A498IDV5</accession>
<keyword evidence="1" id="KW-0479">Metal-binding</keyword>
<keyword evidence="3" id="KW-0812">Transmembrane</keyword>
<feature type="compositionally biased region" description="Low complexity" evidence="2">
    <location>
        <begin position="187"/>
        <end position="199"/>
    </location>
</feature>
<feature type="transmembrane region" description="Helical" evidence="3">
    <location>
        <begin position="32"/>
        <end position="60"/>
    </location>
</feature>
<dbReference type="GO" id="GO:0008270">
    <property type="term" value="F:zinc ion binding"/>
    <property type="evidence" value="ECO:0007669"/>
    <property type="project" value="UniProtKB-KW"/>
</dbReference>
<feature type="compositionally biased region" description="Polar residues" evidence="2">
    <location>
        <begin position="275"/>
        <end position="288"/>
    </location>
</feature>
<keyword evidence="3" id="KW-1133">Transmembrane helix</keyword>
<dbReference type="SUPFAM" id="SSF81383">
    <property type="entry name" value="F-box domain"/>
    <property type="match status" value="1"/>
</dbReference>
<dbReference type="InterPro" id="IPR044820">
    <property type="entry name" value="AGD14-like"/>
</dbReference>
<evidence type="ECO:0000259" key="4">
    <source>
        <dbReference type="PROSITE" id="PS50115"/>
    </source>
</evidence>
<dbReference type="InterPro" id="IPR037278">
    <property type="entry name" value="ARFGAP/RecO"/>
</dbReference>
<evidence type="ECO:0000256" key="2">
    <source>
        <dbReference type="SAM" id="MobiDB-lite"/>
    </source>
</evidence>
<feature type="region of interest" description="Disordered" evidence="2">
    <location>
        <begin position="160"/>
        <end position="201"/>
    </location>
</feature>
<dbReference type="SMART" id="SM00105">
    <property type="entry name" value="ArfGap"/>
    <property type="match status" value="1"/>
</dbReference>
<feature type="compositionally biased region" description="Polar residues" evidence="2">
    <location>
        <begin position="713"/>
        <end position="730"/>
    </location>
</feature>
<keyword evidence="3" id="KW-0472">Membrane</keyword>
<feature type="compositionally biased region" description="Low complexity" evidence="2">
    <location>
        <begin position="257"/>
        <end position="274"/>
    </location>
</feature>
<evidence type="ECO:0000313" key="5">
    <source>
        <dbReference type="EMBL" id="RXH81606.1"/>
    </source>
</evidence>
<protein>
    <recommendedName>
        <fullName evidence="4">Arf-GAP domain-containing protein</fullName>
    </recommendedName>
</protein>
<reference evidence="5 6" key="1">
    <citation type="submission" date="2018-10" db="EMBL/GenBank/DDBJ databases">
        <title>A high-quality apple genome assembly.</title>
        <authorList>
            <person name="Hu J."/>
        </authorList>
    </citation>
    <scope>NUCLEOTIDE SEQUENCE [LARGE SCALE GENOMIC DNA]</scope>
    <source>
        <strain evidence="6">cv. HFTH1</strain>
        <tissue evidence="5">Young leaf</tissue>
    </source>
</reference>
<dbReference type="PRINTS" id="PR00405">
    <property type="entry name" value="REVINTRACTNG"/>
</dbReference>
<dbReference type="InterPro" id="IPR038508">
    <property type="entry name" value="ArfGAP_dom_sf"/>
</dbReference>
<sequence length="1053" mass="117443">MGSRKEEERNEKIIRGLMKLPPNRRCINCNGLVLFSLCLSLSLVFSEIFVFVSILAAGGFCLMQYGLYMQGPQYVCTNFWTFVCMTCSGIHREFTHRVKSVSMSKFTSQEVEALQNGGNQRAREIYLKDWDLQRQRLPDNSKADKIREFIRSVYVDKKYAGGRTSDKPPRDMQTHRIREDEMRRASSYHSYSQSPPYDYQYEDRRYGKQAGALTRKPGSDRGRYEGKMSSFVYSAGRLSEQMYEDGFANEGSGSRASDFSVSSGGDVSRSGVQSPNFQKDTGSSSPTFVPSWDNLNELRHQAKYTHPEANVKRDAAGISCPQRTASLGNFVSVDSYSMSPKSFHSGSLTNAVEPEQATGIFPDKSTSLTGSSHLGSSDSLDLFKAPVKPEVSSAAFSIDLFQLPAASSSPSIDLFQPSLSSSNSCMNMDQPQVFRPSLELFADFPQQQSTPTLDKQVAEAAPKSEGWATFDTPQPSASIPSTENMTLENIASNGGGSIGNFEGFSSSNTSMQWPSFEYSSSHRPFSEVSSPWSDSLHNVTDPNTGGTQSWNAFEDSIGHLPSEVAEKGSEPGATDKLSSAGDRDFGLRIFEESRKDGIQGAVSQGEPHDPSLPLHAVLGQSYTPQVLPQMGEIKSHAIDHKSNNPFDLPYDTDLDQNSMFLDMNSLQASLPNGHLQSSFFDESQAWFPQNPVSGMPYVPAAAEGGLTYMPGQAHSSQIPNVPTQEPSAGTENKHHRGRRLVQLRNHQRPLSSMSALPDELWRRILEIGVQSCSFSYKDLCRISISSARLRRLSDEDSLWSHLLSSDLPTSSSSITSPNPSTSKSLYKIRFERERDKKMAAHRRAVLRKESQVVERSMKLREMEARLAEETQKMQATLTELSNLSRIRQASVALNVWQPEIVRGRQKQIVEQCVVPVESRFHSLEMELKLCKQHILGLERAHVSLTMLLHLEPMKDEKRRLALVEEELQSMRYHPLRNHEHIDCGDIEYNIKRKKLKRCKGQIGNNIAIGSWLSYLDSYSNKLPVITVLKSSLGGCSGARRRSGVPIRKFGVCN</sequence>
<keyword evidence="1" id="KW-0863">Zinc-finger</keyword>
<dbReference type="PROSITE" id="PS50115">
    <property type="entry name" value="ARFGAP"/>
    <property type="match status" value="1"/>
</dbReference>
<evidence type="ECO:0000256" key="1">
    <source>
        <dbReference type="PROSITE-ProRule" id="PRU00288"/>
    </source>
</evidence>
<feature type="region of interest" description="Disordered" evidence="2">
    <location>
        <begin position="713"/>
        <end position="736"/>
    </location>
</feature>